<feature type="domain" description="Schlafen AlbA-2" evidence="1">
    <location>
        <begin position="16"/>
        <end position="101"/>
    </location>
</feature>
<organism evidence="2 3">
    <name type="scientific">Variovorax paradoxus</name>
    <dbReference type="NCBI Taxonomy" id="34073"/>
    <lineage>
        <taxon>Bacteria</taxon>
        <taxon>Pseudomonadati</taxon>
        <taxon>Pseudomonadota</taxon>
        <taxon>Betaproteobacteria</taxon>
        <taxon>Burkholderiales</taxon>
        <taxon>Comamonadaceae</taxon>
        <taxon>Variovorax</taxon>
    </lineage>
</organism>
<dbReference type="EMBL" id="LVHG01000002">
    <property type="protein sequence ID" value="OAK66913.1"/>
    <property type="molecule type" value="Genomic_DNA"/>
</dbReference>
<dbReference type="Pfam" id="PF04326">
    <property type="entry name" value="SLFN_AlbA_2"/>
    <property type="match status" value="1"/>
</dbReference>
<dbReference type="InterPro" id="IPR038461">
    <property type="entry name" value="Schlafen_AlbA_2_dom_sf"/>
</dbReference>
<proteinExistence type="predicted"/>
<dbReference type="AlphaFoldDB" id="A0AA91ID87"/>
<evidence type="ECO:0000313" key="2">
    <source>
        <dbReference type="EMBL" id="OAK66913.1"/>
    </source>
</evidence>
<dbReference type="RefSeq" id="WP_081265757.1">
    <property type="nucleotide sequence ID" value="NZ_LVHG01000002.1"/>
</dbReference>
<sequence>MEYADILRLIESAQSETDLLDYKRGEALGRQNDQRDALMKEVLGFANSGGGTLIYGVATFADRARKHLPERLAPVTDATVTVEWIQQMINSNSAPRFSDVQSSLLGRAAPVALAGPSP</sequence>
<reference evidence="2 3" key="1">
    <citation type="submission" date="2016-03" db="EMBL/GenBank/DDBJ databases">
        <title>Genome sequence of Variovorax paradoxus KB5.</title>
        <authorList>
            <person name="Jeong H."/>
            <person name="Hong C.E."/>
            <person name="Jo S.H."/>
            <person name="Park J.M."/>
        </authorList>
    </citation>
    <scope>NUCLEOTIDE SEQUENCE [LARGE SCALE GENOMIC DNA]</scope>
    <source>
        <strain evidence="2 3">KB5</strain>
    </source>
</reference>
<dbReference type="InterPro" id="IPR007421">
    <property type="entry name" value="Schlafen_AlbA_2_dom"/>
</dbReference>
<comment type="caution">
    <text evidence="2">The sequence shown here is derived from an EMBL/GenBank/DDBJ whole genome shotgun (WGS) entry which is preliminary data.</text>
</comment>
<accession>A0AA91ID87</accession>
<dbReference type="Gene3D" id="3.30.950.30">
    <property type="entry name" value="Schlafen, AAA domain"/>
    <property type="match status" value="1"/>
</dbReference>
<protein>
    <recommendedName>
        <fullName evidence="1">Schlafen AlbA-2 domain-containing protein</fullName>
    </recommendedName>
</protein>
<name>A0AA91ID87_VARPD</name>
<gene>
    <name evidence="2" type="ORF">A3K87_05045</name>
</gene>
<dbReference type="Proteomes" id="UP000077852">
    <property type="component" value="Unassembled WGS sequence"/>
</dbReference>
<evidence type="ECO:0000313" key="3">
    <source>
        <dbReference type="Proteomes" id="UP000077852"/>
    </source>
</evidence>
<evidence type="ECO:0000259" key="1">
    <source>
        <dbReference type="Pfam" id="PF04326"/>
    </source>
</evidence>